<name>Q92L20_RHIME</name>
<dbReference type="EnsemblBacteria" id="CAC47849">
    <property type="protein sequence ID" value="CAC47849"/>
    <property type="gene ID" value="SMc03887"/>
</dbReference>
<keyword evidence="4 6" id="KW-1133">Transmembrane helix</keyword>
<dbReference type="PATRIC" id="fig|266834.11.peg.4828"/>
<feature type="transmembrane region" description="Helical" evidence="6">
    <location>
        <begin position="194"/>
        <end position="212"/>
    </location>
</feature>
<keyword evidence="8" id="KW-1185">Reference proteome</keyword>
<comment type="subcellular location">
    <subcellularLocation>
        <location evidence="1">Cell membrane</location>
        <topology evidence="1">Multi-pass membrane protein</topology>
    </subcellularLocation>
</comment>
<dbReference type="eggNOG" id="COG1280">
    <property type="taxonomic scope" value="Bacteria"/>
</dbReference>
<dbReference type="HOGENOM" id="CLU_079569_0_0_5"/>
<keyword evidence="5 6" id="KW-0472">Membrane</keyword>
<keyword evidence="3 6" id="KW-0812">Transmembrane</keyword>
<dbReference type="EMBL" id="AL591688">
    <property type="protein sequence ID" value="CAC47849.1"/>
    <property type="molecule type" value="Genomic_DNA"/>
</dbReference>
<dbReference type="OrthoDB" id="7659099at2"/>
<evidence type="ECO:0000256" key="1">
    <source>
        <dbReference type="ARBA" id="ARBA00004651"/>
    </source>
</evidence>
<dbReference type="RefSeq" id="WP_010970533.1">
    <property type="nucleotide sequence ID" value="NC_003047.1"/>
</dbReference>
<dbReference type="PANTHER" id="PTHR30086">
    <property type="entry name" value="ARGININE EXPORTER PROTEIN ARGO"/>
    <property type="match status" value="1"/>
</dbReference>
<feature type="transmembrane region" description="Helical" evidence="6">
    <location>
        <begin position="158"/>
        <end position="182"/>
    </location>
</feature>
<organism evidence="7 8">
    <name type="scientific">Rhizobium meliloti (strain 1021)</name>
    <name type="common">Ensifer meliloti</name>
    <name type="synonym">Sinorhizobium meliloti</name>
    <dbReference type="NCBI Taxonomy" id="266834"/>
    <lineage>
        <taxon>Bacteria</taxon>
        <taxon>Pseudomonadati</taxon>
        <taxon>Pseudomonadota</taxon>
        <taxon>Alphaproteobacteria</taxon>
        <taxon>Hyphomicrobiales</taxon>
        <taxon>Rhizobiaceae</taxon>
        <taxon>Sinorhizobium/Ensifer group</taxon>
        <taxon>Sinorhizobium</taxon>
    </lineage>
</organism>
<dbReference type="KEGG" id="sme:SMc03887"/>
<feature type="transmembrane region" description="Helical" evidence="6">
    <location>
        <begin position="12"/>
        <end position="35"/>
    </location>
</feature>
<evidence type="ECO:0000256" key="3">
    <source>
        <dbReference type="ARBA" id="ARBA00022692"/>
    </source>
</evidence>
<dbReference type="AlphaFoldDB" id="Q92L20"/>
<keyword evidence="2" id="KW-1003">Cell membrane</keyword>
<evidence type="ECO:0000256" key="4">
    <source>
        <dbReference type="ARBA" id="ARBA00022989"/>
    </source>
</evidence>
<dbReference type="GO" id="GO:0005886">
    <property type="term" value="C:plasma membrane"/>
    <property type="evidence" value="ECO:0007669"/>
    <property type="project" value="UniProtKB-SubCell"/>
</dbReference>
<feature type="transmembrane region" description="Helical" evidence="6">
    <location>
        <begin position="78"/>
        <end position="101"/>
    </location>
</feature>
<reference evidence="7 8" key="1">
    <citation type="journal article" date="2001" name="Proc. Natl. Acad. Sci. U.S.A.">
        <title>Analysis of the chromosome sequence of the legume symbiont Sinorhizobium meliloti strain 1021.</title>
        <authorList>
            <person name="Capela D."/>
            <person name="Barloy-Hubler F."/>
            <person name="Gouzy J."/>
            <person name="Bothe G."/>
            <person name="Ampe F."/>
            <person name="Batut J."/>
            <person name="Boistard P."/>
            <person name="Becker A."/>
            <person name="Boutry M."/>
            <person name="Cadieu E."/>
            <person name="Dreano S."/>
            <person name="Gloux S."/>
            <person name="Godrie T."/>
            <person name="Goffeau A."/>
            <person name="Kahn D."/>
            <person name="Kiss E."/>
            <person name="Lelaure V."/>
            <person name="Masuy D."/>
            <person name="Pohl T."/>
            <person name="Portetelle D."/>
            <person name="Puehler A."/>
            <person name="Purnelle B."/>
            <person name="Ramsperger U."/>
            <person name="Renard C."/>
            <person name="Thebault P."/>
            <person name="Vandenbol M."/>
            <person name="Weidner S."/>
            <person name="Galibert F."/>
        </authorList>
    </citation>
    <scope>NUCLEOTIDE SEQUENCE [LARGE SCALE GENOMIC DNA]</scope>
    <source>
        <strain evidence="7 8">1021</strain>
    </source>
</reference>
<reference evidence="8" key="2">
    <citation type="journal article" date="2001" name="Science">
        <title>The composite genome of the legume symbiont Sinorhizobium meliloti.</title>
        <authorList>
            <person name="Galibert F."/>
            <person name="Finan T.M."/>
            <person name="Long S.R."/>
            <person name="Puehler A."/>
            <person name="Abola P."/>
            <person name="Ampe F."/>
            <person name="Barloy-Hubler F."/>
            <person name="Barnett M.J."/>
            <person name="Becker A."/>
            <person name="Boistard P."/>
            <person name="Bothe G."/>
            <person name="Boutry M."/>
            <person name="Bowser L."/>
            <person name="Buhrmester J."/>
            <person name="Cadieu E."/>
            <person name="Capela D."/>
            <person name="Chain P."/>
            <person name="Cowie A."/>
            <person name="Davis R.W."/>
            <person name="Dreano S."/>
            <person name="Federspiel N.A."/>
            <person name="Fisher R.F."/>
            <person name="Gloux S."/>
            <person name="Godrie T."/>
            <person name="Goffeau A."/>
            <person name="Golding B."/>
            <person name="Gouzy J."/>
            <person name="Gurjal M."/>
            <person name="Hernandez-Lucas I."/>
            <person name="Hong A."/>
            <person name="Huizar L."/>
            <person name="Hyman R.W."/>
            <person name="Jones T."/>
            <person name="Kahn D."/>
            <person name="Kahn M.L."/>
            <person name="Kalman S."/>
            <person name="Keating D.H."/>
            <person name="Kiss E."/>
            <person name="Komp C."/>
            <person name="Lelaure V."/>
            <person name="Masuy D."/>
            <person name="Palm C."/>
            <person name="Peck M.C."/>
            <person name="Pohl T.M."/>
            <person name="Portetelle D."/>
            <person name="Purnelle B."/>
            <person name="Ramsperger U."/>
            <person name="Surzycki R."/>
            <person name="Thebault P."/>
            <person name="Vandenbol M."/>
            <person name="Vorhoelter F.J."/>
            <person name="Weidner S."/>
            <person name="Wells D.H."/>
            <person name="Wong K."/>
            <person name="Yeh K.-C."/>
            <person name="Batut J."/>
        </authorList>
    </citation>
    <scope>NUCLEOTIDE SEQUENCE [LARGE SCALE GENOMIC DNA]</scope>
    <source>
        <strain evidence="8">1021</strain>
    </source>
</reference>
<evidence type="ECO:0000313" key="7">
    <source>
        <dbReference type="EMBL" id="CAC47849.1"/>
    </source>
</evidence>
<evidence type="ECO:0000256" key="6">
    <source>
        <dbReference type="SAM" id="Phobius"/>
    </source>
</evidence>
<dbReference type="Pfam" id="PF01810">
    <property type="entry name" value="LysE"/>
    <property type="match status" value="1"/>
</dbReference>
<feature type="transmembrane region" description="Helical" evidence="6">
    <location>
        <begin position="122"/>
        <end position="146"/>
    </location>
</feature>
<sequence>MLDLTPTPYLPQLLVAWTAYIIAVASPGPAVLAIIATSVSRGRSAGLALAFGVLSGSYTWAMLTASGLSALIRTYGQAIIVLKIAGACYLFWLAYNALRAAMQGDAQPSALRVPPTSSLKKLYLKGLGIHLTNPKAIFAWIMLVSLGMPEGAPVGVTAAFIGGCMLIGLVIFCGFAIVFSLAPVHRAYLKSRRIIESLMAGFFAFAGFKLLTARL</sequence>
<dbReference type="PANTHER" id="PTHR30086:SF17">
    <property type="entry name" value="LYSE FAMILY TRANSLOCATOR"/>
    <property type="match status" value="1"/>
</dbReference>
<evidence type="ECO:0000256" key="2">
    <source>
        <dbReference type="ARBA" id="ARBA00022475"/>
    </source>
</evidence>
<protein>
    <submittedName>
        <fullName evidence="7">Amino acid efflux protein</fullName>
    </submittedName>
</protein>
<dbReference type="InterPro" id="IPR001123">
    <property type="entry name" value="LeuE-type"/>
</dbReference>
<dbReference type="GO" id="GO:0015171">
    <property type="term" value="F:amino acid transmembrane transporter activity"/>
    <property type="evidence" value="ECO:0007669"/>
    <property type="project" value="TreeGrafter"/>
</dbReference>
<accession>Q92L20</accession>
<evidence type="ECO:0000256" key="5">
    <source>
        <dbReference type="ARBA" id="ARBA00023136"/>
    </source>
</evidence>
<gene>
    <name evidence="7" type="ORF">SMc03887</name>
</gene>
<feature type="transmembrane region" description="Helical" evidence="6">
    <location>
        <begin position="47"/>
        <end position="72"/>
    </location>
</feature>
<dbReference type="Proteomes" id="UP000001976">
    <property type="component" value="Chromosome"/>
</dbReference>
<evidence type="ECO:0000313" key="8">
    <source>
        <dbReference type="Proteomes" id="UP000001976"/>
    </source>
</evidence>
<proteinExistence type="predicted"/>